<organism evidence="1">
    <name type="scientific">Sesamum latifolium</name>
    <dbReference type="NCBI Taxonomy" id="2727402"/>
    <lineage>
        <taxon>Eukaryota</taxon>
        <taxon>Viridiplantae</taxon>
        <taxon>Streptophyta</taxon>
        <taxon>Embryophyta</taxon>
        <taxon>Tracheophyta</taxon>
        <taxon>Spermatophyta</taxon>
        <taxon>Magnoliopsida</taxon>
        <taxon>eudicotyledons</taxon>
        <taxon>Gunneridae</taxon>
        <taxon>Pentapetalae</taxon>
        <taxon>asterids</taxon>
        <taxon>lamiids</taxon>
        <taxon>Lamiales</taxon>
        <taxon>Pedaliaceae</taxon>
        <taxon>Sesamum</taxon>
    </lineage>
</organism>
<sequence>MPAHCAGGNTGIFVNGRELHQRDLDVLHGRGFPTDRGKSYTIEMSGRVLDEQTGEELYLANLLQLCACCGFDQCSLGVRLDSTKLQFLRCSGLLLASQSSSSDKFLNLEFL</sequence>
<comment type="caution">
    <text evidence="1">The sequence shown here is derived from an EMBL/GenBank/DDBJ whole genome shotgun (WGS) entry which is preliminary data.</text>
</comment>
<reference evidence="1" key="2">
    <citation type="journal article" date="2024" name="Plant">
        <title>Genomic evolution and insights into agronomic trait innovations of Sesamum species.</title>
        <authorList>
            <person name="Miao H."/>
            <person name="Wang L."/>
            <person name="Qu L."/>
            <person name="Liu H."/>
            <person name="Sun Y."/>
            <person name="Le M."/>
            <person name="Wang Q."/>
            <person name="Wei S."/>
            <person name="Zheng Y."/>
            <person name="Lin W."/>
            <person name="Duan Y."/>
            <person name="Cao H."/>
            <person name="Xiong S."/>
            <person name="Wang X."/>
            <person name="Wei L."/>
            <person name="Li C."/>
            <person name="Ma Q."/>
            <person name="Ju M."/>
            <person name="Zhao R."/>
            <person name="Li G."/>
            <person name="Mu C."/>
            <person name="Tian Q."/>
            <person name="Mei H."/>
            <person name="Zhang T."/>
            <person name="Gao T."/>
            <person name="Zhang H."/>
        </authorList>
    </citation>
    <scope>NUCLEOTIDE SEQUENCE</scope>
    <source>
        <strain evidence="1">KEN1</strain>
    </source>
</reference>
<gene>
    <name evidence="1" type="ORF">Slati_3804200</name>
</gene>
<protein>
    <submittedName>
        <fullName evidence="1">Uncharacterized protein</fullName>
    </submittedName>
</protein>
<evidence type="ECO:0000313" key="1">
    <source>
        <dbReference type="EMBL" id="KAL0412145.1"/>
    </source>
</evidence>
<proteinExistence type="predicted"/>
<dbReference type="EMBL" id="JACGWN010000013">
    <property type="protein sequence ID" value="KAL0412145.1"/>
    <property type="molecule type" value="Genomic_DNA"/>
</dbReference>
<dbReference type="AlphaFoldDB" id="A0AAW2U5G2"/>
<reference evidence="1" key="1">
    <citation type="submission" date="2020-06" db="EMBL/GenBank/DDBJ databases">
        <authorList>
            <person name="Li T."/>
            <person name="Hu X."/>
            <person name="Zhang T."/>
            <person name="Song X."/>
            <person name="Zhang H."/>
            <person name="Dai N."/>
            <person name="Sheng W."/>
            <person name="Hou X."/>
            <person name="Wei L."/>
        </authorList>
    </citation>
    <scope>NUCLEOTIDE SEQUENCE</scope>
    <source>
        <strain evidence="1">KEN1</strain>
        <tissue evidence="1">Leaf</tissue>
    </source>
</reference>
<accession>A0AAW2U5G2</accession>
<name>A0AAW2U5G2_9LAMI</name>